<evidence type="ECO:0000313" key="2">
    <source>
        <dbReference type="EMBL" id="CFX82369.1"/>
    </source>
</evidence>
<sequence length="368" mass="38639">MDKSKWLILSTGLLIGAIAVTLVKLGNPPNMGFCIACFERDIAGALGLHRAAAVQYIRPEIIGIILGAMLTSLFAGEFKSRGGSATLVRFIMGMFMMIGALVFLGCPLRDVLRMAGGDYNAVVGLLGFVFGVGAGVWFLRRGFNLGRTQESHSQFGGYIMPLVFVFLLFLLLKGTVFNPDAGGPLFFSKEGPGSMVAPLFISLAAGLLVGFLAQRTRLCLSGGIRDFILIRDSYLLLGFIGIFLGALVFNIGFGFFKAGFAGQPIAHSMHIWNFLGLFLVGLTATLLGGCPLRQLVLSGEGDTDAATVVVGMIVGAAICHNFMLAAAAAKPAAAGVAAVAGGPGIYGQIACVVGIIIMAVIGWTFREE</sequence>
<feature type="transmembrane region" description="Helical" evidence="1">
    <location>
        <begin position="87"/>
        <end position="107"/>
    </location>
</feature>
<feature type="transmembrane region" description="Helical" evidence="1">
    <location>
        <begin position="155"/>
        <end position="175"/>
    </location>
</feature>
<feature type="transmembrane region" description="Helical" evidence="1">
    <location>
        <begin position="345"/>
        <end position="365"/>
    </location>
</feature>
<keyword evidence="1" id="KW-0472">Membrane</keyword>
<feature type="transmembrane region" description="Helical" evidence="1">
    <location>
        <begin position="195"/>
        <end position="213"/>
    </location>
</feature>
<feature type="transmembrane region" description="Helical" evidence="1">
    <location>
        <begin position="271"/>
        <end position="292"/>
    </location>
</feature>
<keyword evidence="1" id="KW-1133">Transmembrane helix</keyword>
<protein>
    <submittedName>
        <fullName evidence="2">Putative selenium metabolism protein, YedE family</fullName>
    </submittedName>
</protein>
<keyword evidence="3" id="KW-1185">Reference proteome</keyword>
<dbReference type="InterPro" id="IPR007272">
    <property type="entry name" value="Sulf_transp_TsuA/YedE"/>
</dbReference>
<feature type="transmembrane region" description="Helical" evidence="1">
    <location>
        <begin position="234"/>
        <end position="256"/>
    </location>
</feature>
<dbReference type="InterPro" id="IPR026366">
    <property type="entry name" value="Seleno_YedE"/>
</dbReference>
<dbReference type="AlphaFoldDB" id="A0A0E4GEA8"/>
<name>A0A0E4GEA8_9FIRM</name>
<dbReference type="STRING" id="690567.1957"/>
<reference evidence="2 3" key="1">
    <citation type="submission" date="2015-03" db="EMBL/GenBank/DDBJ databases">
        <authorList>
            <person name="Murphy D."/>
        </authorList>
    </citation>
    <scope>NUCLEOTIDE SEQUENCE [LARGE SCALE GENOMIC DNA]</scope>
    <source>
        <strain evidence="2 3">OL-4</strain>
    </source>
</reference>
<feature type="transmembrane region" description="Helical" evidence="1">
    <location>
        <begin position="119"/>
        <end position="139"/>
    </location>
</feature>
<evidence type="ECO:0000313" key="3">
    <source>
        <dbReference type="Proteomes" id="UP000045545"/>
    </source>
</evidence>
<dbReference type="NCBIfam" id="TIGR04112">
    <property type="entry name" value="seleno_YedE"/>
    <property type="match status" value="1"/>
</dbReference>
<gene>
    <name evidence="2" type="ORF">1957</name>
</gene>
<organism evidence="2 3">
    <name type="scientific">Syntrophomonas zehnderi OL-4</name>
    <dbReference type="NCBI Taxonomy" id="690567"/>
    <lineage>
        <taxon>Bacteria</taxon>
        <taxon>Bacillati</taxon>
        <taxon>Bacillota</taxon>
        <taxon>Clostridia</taxon>
        <taxon>Eubacteriales</taxon>
        <taxon>Syntrophomonadaceae</taxon>
        <taxon>Syntrophomonas</taxon>
    </lineage>
</organism>
<dbReference type="EMBL" id="CGIH01000031">
    <property type="protein sequence ID" value="CFX82369.1"/>
    <property type="molecule type" value="Genomic_DNA"/>
</dbReference>
<accession>A0A0E4GEA8</accession>
<dbReference type="Pfam" id="PF04143">
    <property type="entry name" value="Sulf_transp"/>
    <property type="match status" value="1"/>
</dbReference>
<feature type="transmembrane region" description="Helical" evidence="1">
    <location>
        <begin position="56"/>
        <end position="75"/>
    </location>
</feature>
<keyword evidence="1" id="KW-0812">Transmembrane</keyword>
<evidence type="ECO:0000256" key="1">
    <source>
        <dbReference type="SAM" id="Phobius"/>
    </source>
</evidence>
<feature type="transmembrane region" description="Helical" evidence="1">
    <location>
        <begin position="304"/>
        <end position="325"/>
    </location>
</feature>
<dbReference type="Proteomes" id="UP000045545">
    <property type="component" value="Unassembled WGS sequence"/>
</dbReference>
<proteinExistence type="predicted"/>
<dbReference type="RefSeq" id="WP_084691543.1">
    <property type="nucleotide sequence ID" value="NZ_CGIH01000031.1"/>
</dbReference>
<dbReference type="OrthoDB" id="3190590at2"/>